<evidence type="ECO:0000313" key="1">
    <source>
        <dbReference type="Proteomes" id="UP000694941"/>
    </source>
</evidence>
<keyword evidence="1" id="KW-1185">Reference proteome</keyword>
<name>A0ABM1TA64_LIMPO</name>
<evidence type="ECO:0000313" key="2">
    <source>
        <dbReference type="RefSeq" id="XP_022252770.1"/>
    </source>
</evidence>
<gene>
    <name evidence="2" type="primary">LOC111088099</name>
</gene>
<dbReference type="GeneID" id="111088099"/>
<dbReference type="Proteomes" id="UP000694941">
    <property type="component" value="Unplaced"/>
</dbReference>
<protein>
    <submittedName>
        <fullName evidence="2">Uncharacterized protein LOC111088099</fullName>
    </submittedName>
</protein>
<organism evidence="1 2">
    <name type="scientific">Limulus polyphemus</name>
    <name type="common">Atlantic horseshoe crab</name>
    <dbReference type="NCBI Taxonomy" id="6850"/>
    <lineage>
        <taxon>Eukaryota</taxon>
        <taxon>Metazoa</taxon>
        <taxon>Ecdysozoa</taxon>
        <taxon>Arthropoda</taxon>
        <taxon>Chelicerata</taxon>
        <taxon>Merostomata</taxon>
        <taxon>Xiphosura</taxon>
        <taxon>Limulidae</taxon>
        <taxon>Limulus</taxon>
    </lineage>
</organism>
<reference evidence="2" key="1">
    <citation type="submission" date="2025-08" db="UniProtKB">
        <authorList>
            <consortium name="RefSeq"/>
        </authorList>
    </citation>
    <scope>IDENTIFICATION</scope>
    <source>
        <tissue evidence="2">Muscle</tissue>
    </source>
</reference>
<proteinExistence type="predicted"/>
<sequence length="264" mass="31017">MEFAFPTSFPLEKKVLTKWKHLLDEKKFKALQESSFIDSFPPVDQAFEEERDLQPIPENYSCDLDVRKQQIENVHKRWMMELQPIEQQSYLDDPTSRQARKQSFQNYVDSFNKKRYLSVDSGLNEEHQPHALPENHKEQMLASKSMETISNSDREPLKLPPINQRFPGPIYVDVGAGPLNYWQTAATDNFIDSELRRRTRLRMKEKMMTSQVCMNYEEENEDDPELVGRELGLSKKRPVVKGPKETNTHSRWLSQIPGLSWEVE</sequence>
<dbReference type="RefSeq" id="XP_022252770.1">
    <property type="nucleotide sequence ID" value="XM_022397062.1"/>
</dbReference>
<accession>A0ABM1TA64</accession>